<reference evidence="1" key="2">
    <citation type="submission" date="2015-06" db="UniProtKB">
        <authorList>
            <consortium name="EnsemblMetazoa"/>
        </authorList>
    </citation>
    <scope>IDENTIFICATION</scope>
</reference>
<keyword evidence="2" id="KW-1185">Reference proteome</keyword>
<name>T1KN11_TETUR</name>
<dbReference type="HOGENOM" id="CLU_071407_3_0_1"/>
<evidence type="ECO:0000313" key="1">
    <source>
        <dbReference type="EnsemblMetazoa" id="tetur15g03590.1"/>
    </source>
</evidence>
<gene>
    <name evidence="1" type="primary">107365429</name>
</gene>
<dbReference type="EMBL" id="CAEY01000249">
    <property type="status" value="NOT_ANNOTATED_CDS"/>
    <property type="molecule type" value="Genomic_DNA"/>
</dbReference>
<proteinExistence type="predicted"/>
<accession>T1KN11</accession>
<dbReference type="EnsemblMetazoa" id="tetur15g03590.1">
    <property type="protein sequence ID" value="tetur15g03590.1"/>
    <property type="gene ID" value="tetur15g03590"/>
</dbReference>
<reference evidence="2" key="1">
    <citation type="submission" date="2011-08" db="EMBL/GenBank/DDBJ databases">
        <authorList>
            <person name="Rombauts S."/>
        </authorList>
    </citation>
    <scope>NUCLEOTIDE SEQUENCE</scope>
    <source>
        <strain evidence="2">London</strain>
    </source>
</reference>
<protein>
    <submittedName>
        <fullName evidence="1">Uncharacterized protein</fullName>
    </submittedName>
</protein>
<dbReference type="KEGG" id="tut:107365429"/>
<dbReference type="AlphaFoldDB" id="T1KN11"/>
<evidence type="ECO:0000313" key="2">
    <source>
        <dbReference type="Proteomes" id="UP000015104"/>
    </source>
</evidence>
<dbReference type="Proteomes" id="UP000015104">
    <property type="component" value="Unassembled WGS sequence"/>
</dbReference>
<sequence>MAEQRNNSDKINFKVKHFDEYHDIVIDWNEDRNRYNYQQVFDQLESITGVPSRYTSSFSVQRPDEVNWPGGILWLCENLKAYTSDLLPNLDPRRYSDNESPFIRDGERYHLAYFAYYSYRVSKRISFGYSLVNERYVTEGACSRDFCQYQCTESHFKRLKDLVSNDELNAKITPLVQPLMERQLWSEAENIIREFNLKKCLRVVCVEQRREEIEENGHVPQEELYLRTRG</sequence>
<organism evidence="1 2">
    <name type="scientific">Tetranychus urticae</name>
    <name type="common">Two-spotted spider mite</name>
    <dbReference type="NCBI Taxonomy" id="32264"/>
    <lineage>
        <taxon>Eukaryota</taxon>
        <taxon>Metazoa</taxon>
        <taxon>Ecdysozoa</taxon>
        <taxon>Arthropoda</taxon>
        <taxon>Chelicerata</taxon>
        <taxon>Arachnida</taxon>
        <taxon>Acari</taxon>
        <taxon>Acariformes</taxon>
        <taxon>Trombidiformes</taxon>
        <taxon>Prostigmata</taxon>
        <taxon>Eleutherengona</taxon>
        <taxon>Raphignathae</taxon>
        <taxon>Tetranychoidea</taxon>
        <taxon>Tetranychidae</taxon>
        <taxon>Tetranychus</taxon>
    </lineage>
</organism>